<comment type="catalytic activity">
    <reaction evidence="17">
        <text>L-seryl-[protein] + ATP = O-phospho-L-seryl-[protein] + ADP + H(+)</text>
        <dbReference type="Rhea" id="RHEA:17989"/>
        <dbReference type="Rhea" id="RHEA-COMP:9863"/>
        <dbReference type="Rhea" id="RHEA-COMP:11604"/>
        <dbReference type="ChEBI" id="CHEBI:15378"/>
        <dbReference type="ChEBI" id="CHEBI:29999"/>
        <dbReference type="ChEBI" id="CHEBI:30616"/>
        <dbReference type="ChEBI" id="CHEBI:83421"/>
        <dbReference type="ChEBI" id="CHEBI:456216"/>
        <dbReference type="EC" id="2.7.11.1"/>
    </reaction>
</comment>
<dbReference type="Pfam" id="PF07714">
    <property type="entry name" value="PK_Tyr_Ser-Thr"/>
    <property type="match status" value="1"/>
</dbReference>
<dbReference type="PANTHER" id="PTHR45631:SF21">
    <property type="entry name" value="PROTEIN KINASE DOMAIN-CONTAINING PROTEIN"/>
    <property type="match status" value="1"/>
</dbReference>
<dbReference type="Pfam" id="PF13855">
    <property type="entry name" value="LRR_8"/>
    <property type="match status" value="1"/>
</dbReference>
<dbReference type="PROSITE" id="PS00108">
    <property type="entry name" value="PROTEIN_KINASE_ST"/>
    <property type="match status" value="1"/>
</dbReference>
<feature type="transmembrane region" description="Helical" evidence="19">
    <location>
        <begin position="556"/>
        <end position="581"/>
    </location>
</feature>
<evidence type="ECO:0000256" key="9">
    <source>
        <dbReference type="ARBA" id="ARBA00022737"/>
    </source>
</evidence>
<dbReference type="EMBL" id="JBCGBO010000005">
    <property type="protein sequence ID" value="KAK9201348.1"/>
    <property type="molecule type" value="Genomic_DNA"/>
</dbReference>
<keyword evidence="10 18" id="KW-0547">Nucleotide-binding</keyword>
<evidence type="ECO:0000313" key="23">
    <source>
        <dbReference type="Proteomes" id="UP001428341"/>
    </source>
</evidence>
<keyword evidence="3" id="KW-0723">Serine/threonine-protein kinase</keyword>
<keyword evidence="9" id="KW-0677">Repeat</keyword>
<evidence type="ECO:0000256" key="14">
    <source>
        <dbReference type="ARBA" id="ARBA00023136"/>
    </source>
</evidence>
<keyword evidence="4" id="KW-0597">Phosphoprotein</keyword>
<dbReference type="GO" id="GO:0004674">
    <property type="term" value="F:protein serine/threonine kinase activity"/>
    <property type="evidence" value="ECO:0007669"/>
    <property type="project" value="UniProtKB-KW"/>
</dbReference>
<dbReference type="Proteomes" id="UP001428341">
    <property type="component" value="Unassembled WGS sequence"/>
</dbReference>
<dbReference type="PROSITE" id="PS51450">
    <property type="entry name" value="LRR"/>
    <property type="match status" value="1"/>
</dbReference>
<keyword evidence="6" id="KW-0808">Transferase</keyword>
<dbReference type="InterPro" id="IPR000719">
    <property type="entry name" value="Prot_kinase_dom"/>
</dbReference>
<dbReference type="PANTHER" id="PTHR45631">
    <property type="entry name" value="OS07G0107800 PROTEIN-RELATED"/>
    <property type="match status" value="1"/>
</dbReference>
<keyword evidence="7 19" id="KW-0812">Transmembrane</keyword>
<keyword evidence="8 20" id="KW-0732">Signal</keyword>
<keyword evidence="11" id="KW-0418">Kinase</keyword>
<evidence type="ECO:0000256" key="2">
    <source>
        <dbReference type="ARBA" id="ARBA00012513"/>
    </source>
</evidence>
<comment type="caution">
    <text evidence="22">The sequence shown here is derived from an EMBL/GenBank/DDBJ whole genome shotgun (WGS) entry which is preliminary data.</text>
</comment>
<evidence type="ECO:0000256" key="20">
    <source>
        <dbReference type="SAM" id="SignalP"/>
    </source>
</evidence>
<dbReference type="FunFam" id="1.10.510.10:FF:000146">
    <property type="entry name" value="LRR receptor-like serine/threonine-protein kinase IOS1"/>
    <property type="match status" value="1"/>
</dbReference>
<dbReference type="SMART" id="SM00220">
    <property type="entry name" value="S_TKc"/>
    <property type="match status" value="1"/>
</dbReference>
<evidence type="ECO:0000256" key="13">
    <source>
        <dbReference type="ARBA" id="ARBA00022989"/>
    </source>
</evidence>
<dbReference type="CDD" id="cd12087">
    <property type="entry name" value="TM_EGFR-like"/>
    <property type="match status" value="1"/>
</dbReference>
<dbReference type="CDD" id="cd14066">
    <property type="entry name" value="STKc_IRAK"/>
    <property type="match status" value="1"/>
</dbReference>
<feature type="signal peptide" evidence="20">
    <location>
        <begin position="1"/>
        <end position="22"/>
    </location>
</feature>
<dbReference type="FunFam" id="3.30.200.20:FF:000178">
    <property type="entry name" value="serine/threonine-protein kinase PBS1-like"/>
    <property type="match status" value="1"/>
</dbReference>
<dbReference type="SUPFAM" id="SSF52058">
    <property type="entry name" value="L domain-like"/>
    <property type="match status" value="1"/>
</dbReference>
<dbReference type="Pfam" id="PF12819">
    <property type="entry name" value="Malectin_like"/>
    <property type="match status" value="1"/>
</dbReference>
<evidence type="ECO:0000256" key="17">
    <source>
        <dbReference type="ARBA" id="ARBA00048679"/>
    </source>
</evidence>
<evidence type="ECO:0000256" key="6">
    <source>
        <dbReference type="ARBA" id="ARBA00022679"/>
    </source>
</evidence>
<keyword evidence="23" id="KW-1185">Reference proteome</keyword>
<keyword evidence="14 19" id="KW-0472">Membrane</keyword>
<keyword evidence="15" id="KW-0675">Receptor</keyword>
<protein>
    <recommendedName>
        <fullName evidence="2">non-specific serine/threonine protein kinase</fullName>
        <ecNumber evidence="2">2.7.11.1</ecNumber>
    </recommendedName>
</protein>
<keyword evidence="12 18" id="KW-0067">ATP-binding</keyword>
<dbReference type="InterPro" id="IPR001245">
    <property type="entry name" value="Ser-Thr/Tyr_kinase_cat_dom"/>
</dbReference>
<dbReference type="InterPro" id="IPR003591">
    <property type="entry name" value="Leu-rich_rpt_typical-subtyp"/>
</dbReference>
<dbReference type="Gene3D" id="1.10.510.10">
    <property type="entry name" value="Transferase(Phosphotransferase) domain 1"/>
    <property type="match status" value="1"/>
</dbReference>
<evidence type="ECO:0000256" key="4">
    <source>
        <dbReference type="ARBA" id="ARBA00022553"/>
    </source>
</evidence>
<dbReference type="GO" id="GO:0005524">
    <property type="term" value="F:ATP binding"/>
    <property type="evidence" value="ECO:0007669"/>
    <property type="project" value="UniProtKB-UniRule"/>
</dbReference>
<dbReference type="EC" id="2.7.11.1" evidence="2"/>
<evidence type="ECO:0000256" key="19">
    <source>
        <dbReference type="SAM" id="Phobius"/>
    </source>
</evidence>
<dbReference type="Gene3D" id="3.80.10.10">
    <property type="entry name" value="Ribonuclease Inhibitor"/>
    <property type="match status" value="1"/>
</dbReference>
<dbReference type="Gene3D" id="2.60.120.430">
    <property type="entry name" value="Galactose-binding lectin"/>
    <property type="match status" value="1"/>
</dbReference>
<evidence type="ECO:0000256" key="1">
    <source>
        <dbReference type="ARBA" id="ARBA00004167"/>
    </source>
</evidence>
<name>A0AAP0QKH5_9ROSI</name>
<evidence type="ECO:0000256" key="15">
    <source>
        <dbReference type="ARBA" id="ARBA00023170"/>
    </source>
</evidence>
<feature type="domain" description="Protein kinase" evidence="21">
    <location>
        <begin position="616"/>
        <end position="912"/>
    </location>
</feature>
<evidence type="ECO:0000256" key="10">
    <source>
        <dbReference type="ARBA" id="ARBA00022741"/>
    </source>
</evidence>
<proteinExistence type="predicted"/>
<evidence type="ECO:0000256" key="12">
    <source>
        <dbReference type="ARBA" id="ARBA00022840"/>
    </source>
</evidence>
<dbReference type="InterPro" id="IPR008271">
    <property type="entry name" value="Ser/Thr_kinase_AS"/>
</dbReference>
<dbReference type="AlphaFoldDB" id="A0AAP0QKH5"/>
<dbReference type="SUPFAM" id="SSF56112">
    <property type="entry name" value="Protein kinase-like (PK-like)"/>
    <property type="match status" value="1"/>
</dbReference>
<dbReference type="InterPro" id="IPR017441">
    <property type="entry name" value="Protein_kinase_ATP_BS"/>
</dbReference>
<reference evidence="22 23" key="1">
    <citation type="submission" date="2024-05" db="EMBL/GenBank/DDBJ databases">
        <title>Haplotype-resolved chromosome-level genome assembly of Huyou (Citrus changshanensis).</title>
        <authorList>
            <person name="Miao C."/>
            <person name="Chen W."/>
            <person name="Wu Y."/>
            <person name="Wang L."/>
            <person name="Zhao S."/>
            <person name="Grierson D."/>
            <person name="Xu C."/>
            <person name="Chen K."/>
        </authorList>
    </citation>
    <scope>NUCLEOTIDE SEQUENCE [LARGE SCALE GENOMIC DNA]</scope>
    <source>
        <strain evidence="22">01-14</strain>
        <tissue evidence="22">Leaf</tissue>
    </source>
</reference>
<accession>A0AAP0QKH5</accession>
<dbReference type="InterPro" id="IPR024788">
    <property type="entry name" value="Malectin-like_Carb-bd_dom"/>
</dbReference>
<evidence type="ECO:0000256" key="7">
    <source>
        <dbReference type="ARBA" id="ARBA00022692"/>
    </source>
</evidence>
<evidence type="ECO:0000256" key="5">
    <source>
        <dbReference type="ARBA" id="ARBA00022614"/>
    </source>
</evidence>
<dbReference type="InterPro" id="IPR001611">
    <property type="entry name" value="Leu-rich_rpt"/>
</dbReference>
<dbReference type="PROSITE" id="PS50011">
    <property type="entry name" value="PROTEIN_KINASE_DOM"/>
    <property type="match status" value="1"/>
</dbReference>
<gene>
    <name evidence="22" type="ORF">WN944_016549</name>
</gene>
<feature type="chain" id="PRO_5043043715" description="non-specific serine/threonine protein kinase" evidence="20">
    <location>
        <begin position="23"/>
        <end position="919"/>
    </location>
</feature>
<evidence type="ECO:0000256" key="11">
    <source>
        <dbReference type="ARBA" id="ARBA00022777"/>
    </source>
</evidence>
<comment type="catalytic activity">
    <reaction evidence="16">
        <text>L-threonyl-[protein] + ATP = O-phospho-L-threonyl-[protein] + ADP + H(+)</text>
        <dbReference type="Rhea" id="RHEA:46608"/>
        <dbReference type="Rhea" id="RHEA-COMP:11060"/>
        <dbReference type="Rhea" id="RHEA-COMP:11605"/>
        <dbReference type="ChEBI" id="CHEBI:15378"/>
        <dbReference type="ChEBI" id="CHEBI:30013"/>
        <dbReference type="ChEBI" id="CHEBI:30616"/>
        <dbReference type="ChEBI" id="CHEBI:61977"/>
        <dbReference type="ChEBI" id="CHEBI:456216"/>
        <dbReference type="EC" id="2.7.11.1"/>
    </reaction>
</comment>
<evidence type="ECO:0000256" key="8">
    <source>
        <dbReference type="ARBA" id="ARBA00022729"/>
    </source>
</evidence>
<dbReference type="Gene3D" id="3.30.200.20">
    <property type="entry name" value="Phosphorylase Kinase, domain 1"/>
    <property type="match status" value="1"/>
</dbReference>
<dbReference type="InterPro" id="IPR011009">
    <property type="entry name" value="Kinase-like_dom_sf"/>
</dbReference>
<evidence type="ECO:0000259" key="21">
    <source>
        <dbReference type="PROSITE" id="PS50011"/>
    </source>
</evidence>
<organism evidence="22 23">
    <name type="scientific">Citrus x changshan-huyou</name>
    <dbReference type="NCBI Taxonomy" id="2935761"/>
    <lineage>
        <taxon>Eukaryota</taxon>
        <taxon>Viridiplantae</taxon>
        <taxon>Streptophyta</taxon>
        <taxon>Embryophyta</taxon>
        <taxon>Tracheophyta</taxon>
        <taxon>Spermatophyta</taxon>
        <taxon>Magnoliopsida</taxon>
        <taxon>eudicotyledons</taxon>
        <taxon>Gunneridae</taxon>
        <taxon>Pentapetalae</taxon>
        <taxon>rosids</taxon>
        <taxon>malvids</taxon>
        <taxon>Sapindales</taxon>
        <taxon>Rutaceae</taxon>
        <taxon>Aurantioideae</taxon>
        <taxon>Citrus</taxon>
    </lineage>
</organism>
<dbReference type="GO" id="GO:0016020">
    <property type="term" value="C:membrane"/>
    <property type="evidence" value="ECO:0007669"/>
    <property type="project" value="UniProtKB-SubCell"/>
</dbReference>
<dbReference type="SMART" id="SM00369">
    <property type="entry name" value="LRR_TYP"/>
    <property type="match status" value="2"/>
</dbReference>
<feature type="binding site" evidence="18">
    <location>
        <position position="644"/>
    </location>
    <ligand>
        <name>ATP</name>
        <dbReference type="ChEBI" id="CHEBI:30616"/>
    </ligand>
</feature>
<keyword evidence="13 19" id="KW-1133">Transmembrane helix</keyword>
<evidence type="ECO:0000256" key="3">
    <source>
        <dbReference type="ARBA" id="ARBA00022527"/>
    </source>
</evidence>
<evidence type="ECO:0000313" key="22">
    <source>
        <dbReference type="EMBL" id="KAK9201348.1"/>
    </source>
</evidence>
<keyword evidence="5" id="KW-0433">Leucine-rich repeat</keyword>
<dbReference type="PROSITE" id="PS00107">
    <property type="entry name" value="PROTEIN_KINASE_ATP"/>
    <property type="match status" value="1"/>
</dbReference>
<comment type="subcellular location">
    <subcellularLocation>
        <location evidence="1">Membrane</location>
        <topology evidence="1">Single-pass membrane protein</topology>
    </subcellularLocation>
</comment>
<sequence length="919" mass="101203">MALKCFWVGFILFCGFWLVALCDQDGFLSLSCGGTANFVDSSNISWTSDREYINTGNTTTIDYIDGTSSTRAAVRFFPDSQGRTCYRLPAKNVSSLVLVRAKFLYKNYDGLNKPPSFSVSLGTAVTSAINLASDDPRIEEFVWPTIKDTILFCLHRVPDGGSPVISSLEIRPLPQGAYRNGTGDSPNKLLRKRYRINSGYTNGSIRYPSDPYDRIWDADEDYAPSHVSTGFNLLVGFSSSSIQESPPAAVLQTARVLARRDVMTYNFPVDTLADYYIVLYFAGILPVSPTFEVLINGDIAESNYTVRSSEAGALYFTWKGIKSLNITIKSIKFYPQVNALEVYEILDIPPETSSTTVSALQVIEQSTGLDLGWQDDPCSPKSWDHVGCEGNLVTSLELSGINLRSISPTFGDLLDLKTLDLHNTSLTGEIQNLDSLQHLEKLNLSFNRLTSFGSSLGNLDSLQVLDLQNNSLQGTLPDGLGDLETLHLLNVENNKLEGTIPQSLNRDSLEVRTSGNLCLSFSTMTCNGVSSSSNPSIQTPQVTVVTNKKHSKSNHIAIILGATGGALFVLLLVSLAVFLYVRRRATDQVSYTTTTEMRNWNAARVFSHKEIKAATNNFKEVIGRGSFGSVYLGKLSDGKQVAVKVRFDRTQLGADSFINEVHLLSQIRHQNLVCLEGFCCEAKQQILVYEYLPGGSLADHLYGSNSKKFSLSWVRRLKIAVDAAKGLDYLHNGSEPRIIHRDVKCSNILLDKDMNAKVCDFGLSKQVIQADATHVTTVVKGTAGYLDPEYYSTQQLTEKSDVYSFGVVLLELICGREPLSHSGTPDSFNLVLWVIELLPFSSASLWKAKPYFQAGEFEIVDDSLKGSFDVESMKKAALIAVRSVERDASLRPTIAEILAELKEAYSIQLSYLAAHGHTS</sequence>
<dbReference type="InterPro" id="IPR032675">
    <property type="entry name" value="LRR_dom_sf"/>
</dbReference>
<evidence type="ECO:0000256" key="16">
    <source>
        <dbReference type="ARBA" id="ARBA00047899"/>
    </source>
</evidence>
<evidence type="ECO:0000256" key="18">
    <source>
        <dbReference type="PROSITE-ProRule" id="PRU10141"/>
    </source>
</evidence>